<feature type="binding site" evidence="9">
    <location>
        <position position="30"/>
    </location>
    <ligand>
        <name>Ca(2+)</name>
        <dbReference type="ChEBI" id="CHEBI:29108"/>
        <label>2</label>
    </ligand>
</feature>
<gene>
    <name evidence="12" type="ORF">LIER_02717</name>
</gene>
<dbReference type="PANTHER" id="PTHR31517">
    <property type="match status" value="1"/>
</dbReference>
<dbReference type="SUPFAM" id="SSF48113">
    <property type="entry name" value="Heme-dependent peroxidases"/>
    <property type="match status" value="1"/>
</dbReference>
<evidence type="ECO:0000256" key="5">
    <source>
        <dbReference type="ARBA" id="ARBA00022617"/>
    </source>
</evidence>
<dbReference type="PRINTS" id="PR00461">
    <property type="entry name" value="PLPEROXIDASE"/>
</dbReference>
<accession>A0AAV3NQW4</accession>
<evidence type="ECO:0000259" key="11">
    <source>
        <dbReference type="PROSITE" id="PS50873"/>
    </source>
</evidence>
<dbReference type="InterPro" id="IPR002016">
    <property type="entry name" value="Haem_peroxidase"/>
</dbReference>
<comment type="cofactor">
    <cofactor evidence="2">
        <name>heme b</name>
        <dbReference type="ChEBI" id="CHEBI:60344"/>
    </cofactor>
</comment>
<keyword evidence="7" id="KW-0560">Oxidoreductase</keyword>
<comment type="catalytic activity">
    <reaction evidence="1">
        <text>2 a phenolic donor + H2O2 = 2 a phenolic radical donor + 2 H2O</text>
        <dbReference type="Rhea" id="RHEA:56136"/>
        <dbReference type="ChEBI" id="CHEBI:15377"/>
        <dbReference type="ChEBI" id="CHEBI:16240"/>
        <dbReference type="ChEBI" id="CHEBI:139520"/>
        <dbReference type="ChEBI" id="CHEBI:139521"/>
        <dbReference type="EC" id="1.11.1.7"/>
    </reaction>
</comment>
<reference evidence="12 13" key="1">
    <citation type="submission" date="2024-01" db="EMBL/GenBank/DDBJ databases">
        <title>The complete chloroplast genome sequence of Lithospermum erythrorhizon: insights into the phylogenetic relationship among Boraginaceae species and the maternal lineages of purple gromwells.</title>
        <authorList>
            <person name="Okada T."/>
            <person name="Watanabe K."/>
        </authorList>
    </citation>
    <scope>NUCLEOTIDE SEQUENCE [LARGE SCALE GENOMIC DNA]</scope>
</reference>
<keyword evidence="13" id="KW-1185">Reference proteome</keyword>
<dbReference type="EC" id="1.11.1.7" evidence="3"/>
<keyword evidence="5" id="KW-0349">Heme</keyword>
<evidence type="ECO:0000256" key="3">
    <source>
        <dbReference type="ARBA" id="ARBA00012313"/>
    </source>
</evidence>
<organism evidence="12 13">
    <name type="scientific">Lithospermum erythrorhizon</name>
    <name type="common">Purple gromwell</name>
    <name type="synonym">Lithospermum officinale var. erythrorhizon</name>
    <dbReference type="NCBI Taxonomy" id="34254"/>
    <lineage>
        <taxon>Eukaryota</taxon>
        <taxon>Viridiplantae</taxon>
        <taxon>Streptophyta</taxon>
        <taxon>Embryophyta</taxon>
        <taxon>Tracheophyta</taxon>
        <taxon>Spermatophyta</taxon>
        <taxon>Magnoliopsida</taxon>
        <taxon>eudicotyledons</taxon>
        <taxon>Gunneridae</taxon>
        <taxon>Pentapetalae</taxon>
        <taxon>asterids</taxon>
        <taxon>lamiids</taxon>
        <taxon>Boraginales</taxon>
        <taxon>Boraginaceae</taxon>
        <taxon>Boraginoideae</taxon>
        <taxon>Lithospermeae</taxon>
        <taxon>Lithospermum</taxon>
    </lineage>
</organism>
<dbReference type="Proteomes" id="UP001454036">
    <property type="component" value="Unassembled WGS sequence"/>
</dbReference>
<evidence type="ECO:0000256" key="2">
    <source>
        <dbReference type="ARBA" id="ARBA00001970"/>
    </source>
</evidence>
<dbReference type="GO" id="GO:0140825">
    <property type="term" value="F:lactoperoxidase activity"/>
    <property type="evidence" value="ECO:0007669"/>
    <property type="project" value="UniProtKB-EC"/>
</dbReference>
<feature type="binding site" evidence="9">
    <location>
        <position position="38"/>
    </location>
    <ligand>
        <name>Ca(2+)</name>
        <dbReference type="ChEBI" id="CHEBI:29108"/>
        <label>2</label>
    </ligand>
</feature>
<dbReference type="InterPro" id="IPR000823">
    <property type="entry name" value="Peroxidase_pln"/>
</dbReference>
<evidence type="ECO:0000313" key="12">
    <source>
        <dbReference type="EMBL" id="GAA0141604.1"/>
    </source>
</evidence>
<dbReference type="GO" id="GO:0020037">
    <property type="term" value="F:heme binding"/>
    <property type="evidence" value="ECO:0007669"/>
    <property type="project" value="InterPro"/>
</dbReference>
<name>A0AAV3NQW4_LITER</name>
<evidence type="ECO:0000256" key="8">
    <source>
        <dbReference type="ARBA" id="ARBA00023004"/>
    </source>
</evidence>
<comment type="cofactor">
    <cofactor evidence="9">
        <name>Ca(2+)</name>
        <dbReference type="ChEBI" id="CHEBI:29108"/>
    </cofactor>
    <text evidence="9">Binds 2 calcium ions per subunit.</text>
</comment>
<dbReference type="PANTHER" id="PTHR31517:SF84">
    <property type="entry name" value="PEROXIDASE"/>
    <property type="match status" value="1"/>
</dbReference>
<keyword evidence="9" id="KW-0106">Calcium</keyword>
<dbReference type="GO" id="GO:0006979">
    <property type="term" value="P:response to oxidative stress"/>
    <property type="evidence" value="ECO:0007669"/>
    <property type="project" value="InterPro"/>
</dbReference>
<dbReference type="InterPro" id="IPR010255">
    <property type="entry name" value="Haem_peroxidase_sf"/>
</dbReference>
<evidence type="ECO:0000313" key="13">
    <source>
        <dbReference type="Proteomes" id="UP001454036"/>
    </source>
</evidence>
<keyword evidence="4" id="KW-0575">Peroxidase</keyword>
<dbReference type="Gene3D" id="1.10.420.10">
    <property type="entry name" value="Peroxidase, domain 2"/>
    <property type="match status" value="1"/>
</dbReference>
<feature type="domain" description="Plant heme peroxidase family profile" evidence="11">
    <location>
        <begin position="1"/>
        <end position="109"/>
    </location>
</feature>
<comment type="similarity">
    <text evidence="10">Belongs to the peroxidase family.</text>
</comment>
<dbReference type="PROSITE" id="PS50873">
    <property type="entry name" value="PEROXIDASE_4"/>
    <property type="match status" value="1"/>
</dbReference>
<evidence type="ECO:0000256" key="6">
    <source>
        <dbReference type="ARBA" id="ARBA00022723"/>
    </source>
</evidence>
<proteinExistence type="inferred from homology"/>
<protein>
    <recommendedName>
        <fullName evidence="3">peroxidase</fullName>
        <ecNumber evidence="3">1.11.1.7</ecNumber>
    </recommendedName>
</protein>
<dbReference type="EMBL" id="BAABME010000303">
    <property type="protein sequence ID" value="GAA0141604.1"/>
    <property type="molecule type" value="Genomic_DNA"/>
</dbReference>
<dbReference type="GO" id="GO:0046872">
    <property type="term" value="F:metal ion binding"/>
    <property type="evidence" value="ECO:0007669"/>
    <property type="project" value="UniProtKB-KW"/>
</dbReference>
<evidence type="ECO:0000256" key="7">
    <source>
        <dbReference type="ARBA" id="ARBA00023002"/>
    </source>
</evidence>
<evidence type="ECO:0000256" key="10">
    <source>
        <dbReference type="RuleBase" id="RU004241"/>
    </source>
</evidence>
<keyword evidence="8" id="KW-0408">Iron</keyword>
<sequence>MDHSLDPIYGAQLKKICHFPVNGSTTVAMDPQSSLSFDNDYLNMLTEKKGLFISDAALLTDRRAATIVRQLQSTRAFFRAFAKSMINMGAVEVLTGTNGEIRKNCRVVNP</sequence>
<dbReference type="Pfam" id="PF00141">
    <property type="entry name" value="peroxidase"/>
    <property type="match status" value="1"/>
</dbReference>
<keyword evidence="6 9" id="KW-0479">Metal-binding</keyword>
<evidence type="ECO:0000256" key="9">
    <source>
        <dbReference type="PIRSR" id="PIRSR600823-3"/>
    </source>
</evidence>
<comment type="caution">
    <text evidence="12">The sequence shown here is derived from an EMBL/GenBank/DDBJ whole genome shotgun (WGS) entry which is preliminary data.</text>
</comment>
<evidence type="ECO:0000256" key="4">
    <source>
        <dbReference type="ARBA" id="ARBA00022559"/>
    </source>
</evidence>
<evidence type="ECO:0000256" key="1">
    <source>
        <dbReference type="ARBA" id="ARBA00000189"/>
    </source>
</evidence>
<dbReference type="AlphaFoldDB" id="A0AAV3NQW4"/>